<evidence type="ECO:0000256" key="7">
    <source>
        <dbReference type="ARBA" id="ARBA00023027"/>
    </source>
</evidence>
<organism evidence="12">
    <name type="scientific">Perissonemia borneenis</name>
    <dbReference type="NCBI Taxonomy" id="1964418"/>
    <lineage>
        <taxon>Eukaryota</taxon>
        <taxon>Metazoa</taxon>
        <taxon>Ecdysozoa</taxon>
        <taxon>Arthropoda</taxon>
        <taxon>Hexapoda</taxon>
        <taxon>Insecta</taxon>
        <taxon>Pterygota</taxon>
        <taxon>Neoptera</taxon>
        <taxon>Paraneoptera</taxon>
        <taxon>Hemiptera</taxon>
        <taxon>Heteroptera</taxon>
        <taxon>Panheteroptera</taxon>
        <taxon>Cimicomorpha</taxon>
        <taxon>Tingidae</taxon>
        <taxon>Perissonemia</taxon>
    </lineage>
</organism>
<evidence type="ECO:0000313" key="12">
    <source>
        <dbReference type="EMBL" id="ARB50152.1"/>
    </source>
</evidence>
<evidence type="ECO:0000256" key="1">
    <source>
        <dbReference type="ARBA" id="ARBA00004141"/>
    </source>
</evidence>
<name>A0A343BT87_9HEMI</name>
<gene>
    <name evidence="12" type="primary">ND4L</name>
</gene>
<comment type="catalytic activity">
    <reaction evidence="10">
        <text>a ubiquinone + NADH + 5 H(+)(in) = a ubiquinol + NAD(+) + 4 H(+)(out)</text>
        <dbReference type="Rhea" id="RHEA:29091"/>
        <dbReference type="Rhea" id="RHEA-COMP:9565"/>
        <dbReference type="Rhea" id="RHEA-COMP:9566"/>
        <dbReference type="ChEBI" id="CHEBI:15378"/>
        <dbReference type="ChEBI" id="CHEBI:16389"/>
        <dbReference type="ChEBI" id="CHEBI:17976"/>
        <dbReference type="ChEBI" id="CHEBI:57540"/>
        <dbReference type="ChEBI" id="CHEBI:57945"/>
        <dbReference type="EC" id="7.1.1.2"/>
    </reaction>
</comment>
<dbReference type="Pfam" id="PF00420">
    <property type="entry name" value="Oxidored_q2"/>
    <property type="match status" value="1"/>
</dbReference>
<evidence type="ECO:0000256" key="11">
    <source>
        <dbReference type="SAM" id="Phobius"/>
    </source>
</evidence>
<accession>A0A343BT87</accession>
<dbReference type="EMBL" id="KU896785">
    <property type="protein sequence ID" value="ARB50152.1"/>
    <property type="molecule type" value="Genomic_DNA"/>
</dbReference>
<evidence type="ECO:0000256" key="3">
    <source>
        <dbReference type="ARBA" id="ARBA00016612"/>
    </source>
</evidence>
<feature type="transmembrane region" description="Helical" evidence="11">
    <location>
        <begin position="29"/>
        <end position="51"/>
    </location>
</feature>
<dbReference type="Gene3D" id="1.10.287.3510">
    <property type="match status" value="1"/>
</dbReference>
<protein>
    <recommendedName>
        <fullName evidence="3">NADH-ubiquinone oxidoreductase chain 4L</fullName>
    </recommendedName>
    <alternativeName>
        <fullName evidence="9">NADH dehydrogenase subunit 4L</fullName>
    </alternativeName>
</protein>
<evidence type="ECO:0000256" key="2">
    <source>
        <dbReference type="ARBA" id="ARBA00010519"/>
    </source>
</evidence>
<feature type="transmembrane region" description="Helical" evidence="11">
    <location>
        <begin position="6"/>
        <end position="22"/>
    </location>
</feature>
<dbReference type="AlphaFoldDB" id="A0A343BT87"/>
<dbReference type="InterPro" id="IPR039428">
    <property type="entry name" value="NUOK/Mnh_C1-like"/>
</dbReference>
<evidence type="ECO:0000256" key="4">
    <source>
        <dbReference type="ARBA" id="ARBA00022692"/>
    </source>
</evidence>
<keyword evidence="7" id="KW-0520">NAD</keyword>
<comment type="subcellular location">
    <subcellularLocation>
        <location evidence="1">Membrane</location>
        <topology evidence="1">Multi-pass membrane protein</topology>
    </subcellularLocation>
</comment>
<keyword evidence="8 11" id="KW-0472">Membrane</keyword>
<keyword evidence="6 11" id="KW-1133">Transmembrane helix</keyword>
<evidence type="ECO:0000256" key="6">
    <source>
        <dbReference type="ARBA" id="ARBA00022989"/>
    </source>
</evidence>
<sequence>MKAMTLMSIMVISYICGLIVFFSMRKHLLLTLMGVEFMMVNMYMIMFLNFLSYGCEFYFLIFFLVMLVCEGSLSLSILVSLIRSHGNDMINSLYLMLW</sequence>
<keyword evidence="4 11" id="KW-0812">Transmembrane</keyword>
<feature type="transmembrane region" description="Helical" evidence="11">
    <location>
        <begin position="57"/>
        <end position="82"/>
    </location>
</feature>
<keyword evidence="5" id="KW-1278">Translocase</keyword>
<comment type="similarity">
    <text evidence="2">Belongs to the complex I subunit 4L family.</text>
</comment>
<keyword evidence="12" id="KW-0496">Mitochondrion</keyword>
<proteinExistence type="inferred from homology"/>
<dbReference type="GO" id="GO:0016020">
    <property type="term" value="C:membrane"/>
    <property type="evidence" value="ECO:0007669"/>
    <property type="project" value="UniProtKB-SubCell"/>
</dbReference>
<dbReference type="GO" id="GO:0008137">
    <property type="term" value="F:NADH dehydrogenase (ubiquinone) activity"/>
    <property type="evidence" value="ECO:0007669"/>
    <property type="project" value="UniProtKB-EC"/>
</dbReference>
<reference evidence="12" key="1">
    <citation type="submission" date="2016-03" db="EMBL/GenBank/DDBJ databases">
        <authorList>
            <person name="Sun W.-S."/>
            <person name="Lee J.-W."/>
        </authorList>
    </citation>
    <scope>NUCLEOTIDE SEQUENCE</scope>
</reference>
<reference evidence="12" key="2">
    <citation type="journal article" date="2018" name="Mol. Phylogenet. Evol.">
        <title>Compositional heterogeneity in true bug mitochondrial phylogenomics.</title>
        <authorList>
            <person name="Liu Y."/>
            <person name="Song F."/>
            <person name="Jiang P."/>
            <person name="Wilson J.J."/>
            <person name="Cai W."/>
            <person name="Li H."/>
        </authorList>
    </citation>
    <scope>NUCLEOTIDE SEQUENCE</scope>
</reference>
<evidence type="ECO:0000256" key="8">
    <source>
        <dbReference type="ARBA" id="ARBA00023136"/>
    </source>
</evidence>
<evidence type="ECO:0000256" key="9">
    <source>
        <dbReference type="ARBA" id="ARBA00031586"/>
    </source>
</evidence>
<evidence type="ECO:0000256" key="10">
    <source>
        <dbReference type="ARBA" id="ARBA00049551"/>
    </source>
</evidence>
<geneLocation type="mitochondrion" evidence="12"/>
<evidence type="ECO:0000256" key="5">
    <source>
        <dbReference type="ARBA" id="ARBA00022967"/>
    </source>
</evidence>